<dbReference type="SUPFAM" id="SSF52540">
    <property type="entry name" value="P-loop containing nucleoside triphosphate hydrolases"/>
    <property type="match status" value="1"/>
</dbReference>
<dbReference type="PANTHER" id="PTHR48041">
    <property type="entry name" value="ABC TRANSPORTER G FAMILY MEMBER 28"/>
    <property type="match status" value="1"/>
</dbReference>
<evidence type="ECO:0000256" key="3">
    <source>
        <dbReference type="ARBA" id="ARBA00022448"/>
    </source>
</evidence>
<sequence length="654" mass="73594">MVFFLFWSTKSKSGGRTSPLENGDQFKKGVFHNFDHSSNGFALTWRDLSVSLTCHNDKCFGFVKRSYIRRIVENVSGAVPPGSLVALMGPSGAGKSTILSALARRSPGGVVVTGDVRLNGRVVDDSIRKITGYMYQEDYFMTVLTVKEHLRYMARLKMDRRTTQLKREHRITTLLQVLSLTSVADSRIGGLASDGEKGILSGGEKKRLSFATACLTLPQLLFVDEPTSGLDSFTAARLVSVMKSIVLSTGASMIATIHQPSPEILAMFSSIILVAEGRLVFSGTTDEALHFFQDCGFKMSKMITEGEFLLECLATERYTDEKQSTSKLKRKIPVRKLAASFEASKYYSGIEDTIHLYEQENQLNSSDFNYKEPFWIVKLFWLIVRGILELFRNPNVQWIRIGQKLLIAWTAGVCYIGTIELDQKGVQDVQGVLFLLVTENVFAPMYAVMAVFPKEYPQFVREYRNGAYSPSAYFLSKMFVIGPGAILEAFLFTTLLYVLAGLRYELEPYLITTAFTFLCINVATSCGALFANAFSSIPVAMMYLLPVEYVSMVTSGIFMKLSSLPWMTSWLQYVSWFMYTYESMCVAQWRGVENITCPIEELRATCLLNGEEVLEHYDFSANHLIRNAVALLIFCALFQIVGFYCFVRKVKREL</sequence>
<evidence type="ECO:0000256" key="6">
    <source>
        <dbReference type="ARBA" id="ARBA00022840"/>
    </source>
</evidence>
<dbReference type="GO" id="GO:0030659">
    <property type="term" value="C:cytoplasmic vesicle membrane"/>
    <property type="evidence" value="ECO:0007669"/>
    <property type="project" value="TreeGrafter"/>
</dbReference>
<proteinExistence type="inferred from homology"/>
<feature type="transmembrane region" description="Helical" evidence="9">
    <location>
        <begin position="473"/>
        <end position="497"/>
    </location>
</feature>
<evidence type="ECO:0000259" key="10">
    <source>
        <dbReference type="PROSITE" id="PS50893"/>
    </source>
</evidence>
<evidence type="ECO:0000256" key="9">
    <source>
        <dbReference type="SAM" id="Phobius"/>
    </source>
</evidence>
<feature type="transmembrane region" description="Helical" evidence="9">
    <location>
        <begin position="431"/>
        <end position="452"/>
    </location>
</feature>
<reference evidence="11" key="1">
    <citation type="journal article" date="2014" name="PLoS ONE">
        <title>Transcriptome-Based Identification of ABC Transporters in the Western Tarnished Plant Bug Lygus hesperus.</title>
        <authorList>
            <person name="Hull J.J."/>
            <person name="Chaney K."/>
            <person name="Geib S.M."/>
            <person name="Fabrick J.A."/>
            <person name="Brent C.S."/>
            <person name="Walsh D."/>
            <person name="Lavine L.C."/>
        </authorList>
    </citation>
    <scope>NUCLEOTIDE SEQUENCE</scope>
</reference>
<feature type="transmembrane region" description="Helical" evidence="9">
    <location>
        <begin position="624"/>
        <end position="647"/>
    </location>
</feature>
<keyword evidence="7 9" id="KW-1133">Transmembrane helix</keyword>
<dbReference type="SMART" id="SM00382">
    <property type="entry name" value="AAA"/>
    <property type="match status" value="1"/>
</dbReference>
<dbReference type="GO" id="GO:0005886">
    <property type="term" value="C:plasma membrane"/>
    <property type="evidence" value="ECO:0007669"/>
    <property type="project" value="TreeGrafter"/>
</dbReference>
<feature type="transmembrane region" description="Helical" evidence="9">
    <location>
        <begin position="403"/>
        <end position="419"/>
    </location>
</feature>
<dbReference type="PROSITE" id="PS50893">
    <property type="entry name" value="ABC_TRANSPORTER_2"/>
    <property type="match status" value="1"/>
</dbReference>
<evidence type="ECO:0000256" key="8">
    <source>
        <dbReference type="ARBA" id="ARBA00023136"/>
    </source>
</evidence>
<dbReference type="InterPro" id="IPR003593">
    <property type="entry name" value="AAA+_ATPase"/>
</dbReference>
<dbReference type="GO" id="GO:0005524">
    <property type="term" value="F:ATP binding"/>
    <property type="evidence" value="ECO:0007669"/>
    <property type="project" value="UniProtKB-KW"/>
</dbReference>
<gene>
    <name evidence="11" type="primary">st_0</name>
    <name evidence="11" type="ORF">CM83_36359</name>
</gene>
<feature type="transmembrane region" description="Helical" evidence="9">
    <location>
        <begin position="509"/>
        <end position="531"/>
    </location>
</feature>
<evidence type="ECO:0000256" key="2">
    <source>
        <dbReference type="ARBA" id="ARBA00005814"/>
    </source>
</evidence>
<keyword evidence="6" id="KW-0067">ATP-binding</keyword>
<keyword evidence="5" id="KW-0547">Nucleotide-binding</keyword>
<evidence type="ECO:0000256" key="4">
    <source>
        <dbReference type="ARBA" id="ARBA00022692"/>
    </source>
</evidence>
<keyword evidence="3" id="KW-0813">Transport</keyword>
<accession>A0A0A9W3L4</accession>
<dbReference type="InterPro" id="IPR013525">
    <property type="entry name" value="ABC2_TM"/>
</dbReference>
<dbReference type="Pfam" id="PF01061">
    <property type="entry name" value="ABC2_membrane"/>
    <property type="match status" value="1"/>
</dbReference>
<dbReference type="InterPro" id="IPR050352">
    <property type="entry name" value="ABCG_transporters"/>
</dbReference>
<dbReference type="AlphaFoldDB" id="A0A0A9W3L4"/>
<evidence type="ECO:0000256" key="7">
    <source>
        <dbReference type="ARBA" id="ARBA00022989"/>
    </source>
</evidence>
<reference evidence="11" key="2">
    <citation type="submission" date="2014-07" db="EMBL/GenBank/DDBJ databases">
        <authorList>
            <person name="Hull J."/>
        </authorList>
    </citation>
    <scope>NUCLEOTIDE SEQUENCE</scope>
</reference>
<dbReference type="Pfam" id="PF00005">
    <property type="entry name" value="ABC_tran"/>
    <property type="match status" value="1"/>
</dbReference>
<dbReference type="InterPro" id="IPR003439">
    <property type="entry name" value="ABC_transporter-like_ATP-bd"/>
</dbReference>
<comment type="subcellular location">
    <subcellularLocation>
        <location evidence="1">Membrane</location>
        <topology evidence="1">Multi-pass membrane protein</topology>
    </subcellularLocation>
</comment>
<organism evidence="11">
    <name type="scientific">Lygus hesperus</name>
    <name type="common">Western plant bug</name>
    <dbReference type="NCBI Taxonomy" id="30085"/>
    <lineage>
        <taxon>Eukaryota</taxon>
        <taxon>Metazoa</taxon>
        <taxon>Ecdysozoa</taxon>
        <taxon>Arthropoda</taxon>
        <taxon>Hexapoda</taxon>
        <taxon>Insecta</taxon>
        <taxon>Pterygota</taxon>
        <taxon>Neoptera</taxon>
        <taxon>Paraneoptera</taxon>
        <taxon>Hemiptera</taxon>
        <taxon>Heteroptera</taxon>
        <taxon>Panheteroptera</taxon>
        <taxon>Cimicomorpha</taxon>
        <taxon>Miridae</taxon>
        <taxon>Mirini</taxon>
        <taxon>Lygus</taxon>
    </lineage>
</organism>
<evidence type="ECO:0000313" key="11">
    <source>
        <dbReference type="EMBL" id="JAG02414.1"/>
    </source>
</evidence>
<dbReference type="PANTHER" id="PTHR48041:SF139">
    <property type="entry name" value="PROTEIN SCARLET"/>
    <property type="match status" value="1"/>
</dbReference>
<dbReference type="GO" id="GO:0140359">
    <property type="term" value="F:ABC-type transporter activity"/>
    <property type="evidence" value="ECO:0007669"/>
    <property type="project" value="InterPro"/>
</dbReference>
<name>A0A0A9W3L4_LYGHE</name>
<feature type="domain" description="ABC transporter" evidence="10">
    <location>
        <begin position="43"/>
        <end position="301"/>
    </location>
</feature>
<keyword evidence="8 9" id="KW-0472">Membrane</keyword>
<evidence type="ECO:0000256" key="5">
    <source>
        <dbReference type="ARBA" id="ARBA00022741"/>
    </source>
</evidence>
<protein>
    <submittedName>
        <fullName evidence="11">Protein scarlet</fullName>
    </submittedName>
</protein>
<evidence type="ECO:0000256" key="1">
    <source>
        <dbReference type="ARBA" id="ARBA00004141"/>
    </source>
</evidence>
<keyword evidence="4 9" id="KW-0812">Transmembrane</keyword>
<dbReference type="InterPro" id="IPR027417">
    <property type="entry name" value="P-loop_NTPase"/>
</dbReference>
<comment type="similarity">
    <text evidence="2">Belongs to the ABC transporter superfamily. ABCG family. Eye pigment precursor importer (TC 3.A.1.204) subfamily.</text>
</comment>
<dbReference type="Gene3D" id="3.40.50.300">
    <property type="entry name" value="P-loop containing nucleotide triphosphate hydrolases"/>
    <property type="match status" value="1"/>
</dbReference>
<dbReference type="EMBL" id="GBHO01041190">
    <property type="protein sequence ID" value="JAG02414.1"/>
    <property type="molecule type" value="Transcribed_RNA"/>
</dbReference>
<dbReference type="GO" id="GO:0016887">
    <property type="term" value="F:ATP hydrolysis activity"/>
    <property type="evidence" value="ECO:0007669"/>
    <property type="project" value="InterPro"/>
</dbReference>